<evidence type="ECO:0000313" key="1">
    <source>
        <dbReference type="EMBL" id="GKV31073.1"/>
    </source>
</evidence>
<keyword evidence="2" id="KW-1185">Reference proteome</keyword>
<protein>
    <submittedName>
        <fullName evidence="1">Uncharacterized protein</fullName>
    </submittedName>
</protein>
<reference evidence="1 2" key="1">
    <citation type="journal article" date="2021" name="Commun. Biol.">
        <title>The genome of Shorea leprosula (Dipterocarpaceae) highlights the ecological relevance of drought in aseasonal tropical rainforests.</title>
        <authorList>
            <person name="Ng K.K.S."/>
            <person name="Kobayashi M.J."/>
            <person name="Fawcett J.A."/>
            <person name="Hatakeyama M."/>
            <person name="Paape T."/>
            <person name="Ng C.H."/>
            <person name="Ang C.C."/>
            <person name="Tnah L.H."/>
            <person name="Lee C.T."/>
            <person name="Nishiyama T."/>
            <person name="Sese J."/>
            <person name="O'Brien M.J."/>
            <person name="Copetti D."/>
            <person name="Mohd Noor M.I."/>
            <person name="Ong R.C."/>
            <person name="Putra M."/>
            <person name="Sireger I.Z."/>
            <person name="Indrioko S."/>
            <person name="Kosugi Y."/>
            <person name="Izuno A."/>
            <person name="Isagi Y."/>
            <person name="Lee S.L."/>
            <person name="Shimizu K.K."/>
        </authorList>
    </citation>
    <scope>NUCLEOTIDE SEQUENCE [LARGE SCALE GENOMIC DNA]</scope>
    <source>
        <strain evidence="1">214</strain>
    </source>
</reference>
<dbReference type="AlphaFoldDB" id="A0AAV5L1F4"/>
<evidence type="ECO:0000313" key="2">
    <source>
        <dbReference type="Proteomes" id="UP001054252"/>
    </source>
</evidence>
<organism evidence="1 2">
    <name type="scientific">Rubroshorea leprosula</name>
    <dbReference type="NCBI Taxonomy" id="152421"/>
    <lineage>
        <taxon>Eukaryota</taxon>
        <taxon>Viridiplantae</taxon>
        <taxon>Streptophyta</taxon>
        <taxon>Embryophyta</taxon>
        <taxon>Tracheophyta</taxon>
        <taxon>Spermatophyta</taxon>
        <taxon>Magnoliopsida</taxon>
        <taxon>eudicotyledons</taxon>
        <taxon>Gunneridae</taxon>
        <taxon>Pentapetalae</taxon>
        <taxon>rosids</taxon>
        <taxon>malvids</taxon>
        <taxon>Malvales</taxon>
        <taxon>Dipterocarpaceae</taxon>
        <taxon>Rubroshorea</taxon>
    </lineage>
</organism>
<gene>
    <name evidence="1" type="ORF">SLEP1_g39811</name>
</gene>
<proteinExistence type="predicted"/>
<name>A0AAV5L1F4_9ROSI</name>
<dbReference type="Proteomes" id="UP001054252">
    <property type="component" value="Unassembled WGS sequence"/>
</dbReference>
<accession>A0AAV5L1F4</accession>
<sequence>MAKRRPQQLEKWRPSSRVHKNRFLTEAQFEDARRRAIVDMVGFMLSSEKVKFIEKQRKAAMPEQAKGSTSNPLLVTQEDYKMREVRDLTFFCSGELCNGSNNGAR</sequence>
<comment type="caution">
    <text evidence="1">The sequence shown here is derived from an EMBL/GenBank/DDBJ whole genome shotgun (WGS) entry which is preliminary data.</text>
</comment>
<dbReference type="EMBL" id="BPVZ01000089">
    <property type="protein sequence ID" value="GKV31073.1"/>
    <property type="molecule type" value="Genomic_DNA"/>
</dbReference>